<evidence type="ECO:0000256" key="1">
    <source>
        <dbReference type="ARBA" id="ARBA00004141"/>
    </source>
</evidence>
<dbReference type="PROSITE" id="PS51012">
    <property type="entry name" value="ABC_TM2"/>
    <property type="match status" value="1"/>
</dbReference>
<evidence type="ECO:0000313" key="8">
    <source>
        <dbReference type="Proteomes" id="UP000464314"/>
    </source>
</evidence>
<sequence>MSMVTLLERNIKWRFHNAFTVVITILQPMLWLILYSSVAGQSMQGIGIENYTAFILPGLIILVSFGACSSSGIMNYLMKADRSFYRILIAPVQRSFIVLGQILEAVLCTFLEVAIMGVVSLFFSVKIASGLFGFLCIILLVFMTAFFMAGLTYSISLCLPNEVVYETVMNAIVLPFFFLSTALFPADMLHGVLAIVVNINPFTHVINVLRDLILKGNINIKDILFIICLLASMSVISFTWALRRLKKETML</sequence>
<accession>A0A6P1TPM6</accession>
<feature type="transmembrane region" description="Helical" evidence="5">
    <location>
        <begin position="98"/>
        <end position="125"/>
    </location>
</feature>
<comment type="subcellular location">
    <subcellularLocation>
        <location evidence="5">Cell membrane</location>
        <topology evidence="5">Multi-pass membrane protein</topology>
    </subcellularLocation>
    <subcellularLocation>
        <location evidence="1">Membrane</location>
        <topology evidence="1">Multi-pass membrane protein</topology>
    </subcellularLocation>
</comment>
<comment type="similarity">
    <text evidence="5">Belongs to the ABC-2 integral membrane protein family.</text>
</comment>
<feature type="transmembrane region" description="Helical" evidence="5">
    <location>
        <begin position="54"/>
        <end position="77"/>
    </location>
</feature>
<dbReference type="InterPro" id="IPR047817">
    <property type="entry name" value="ABC2_TM_bact-type"/>
</dbReference>
<evidence type="ECO:0000259" key="6">
    <source>
        <dbReference type="PROSITE" id="PS51012"/>
    </source>
</evidence>
<feature type="domain" description="ABC transmembrane type-2" evidence="6">
    <location>
        <begin position="19"/>
        <end position="248"/>
    </location>
</feature>
<dbReference type="Pfam" id="PF01061">
    <property type="entry name" value="ABC2_membrane"/>
    <property type="match status" value="1"/>
</dbReference>
<dbReference type="KEGG" id="anr:Ana3638_22545"/>
<keyword evidence="5" id="KW-1003">Cell membrane</keyword>
<feature type="transmembrane region" description="Helical" evidence="5">
    <location>
        <begin position="163"/>
        <end position="184"/>
    </location>
</feature>
<name>A0A6P1TPM6_9FIRM</name>
<keyword evidence="4 5" id="KW-0472">Membrane</keyword>
<keyword evidence="3 5" id="KW-1133">Transmembrane helix</keyword>
<feature type="transmembrane region" description="Helical" evidence="5">
    <location>
        <begin position="15"/>
        <end position="34"/>
    </location>
</feature>
<keyword evidence="2 5" id="KW-0812">Transmembrane</keyword>
<dbReference type="AlphaFoldDB" id="A0A6P1TPM6"/>
<dbReference type="RefSeq" id="WP_161840031.1">
    <property type="nucleotide sequence ID" value="NZ_CP048000.1"/>
</dbReference>
<dbReference type="EMBL" id="CP048000">
    <property type="protein sequence ID" value="QHQ63210.1"/>
    <property type="molecule type" value="Genomic_DNA"/>
</dbReference>
<evidence type="ECO:0000256" key="3">
    <source>
        <dbReference type="ARBA" id="ARBA00022989"/>
    </source>
</evidence>
<evidence type="ECO:0000256" key="5">
    <source>
        <dbReference type="RuleBase" id="RU361157"/>
    </source>
</evidence>
<dbReference type="GO" id="GO:0043190">
    <property type="term" value="C:ATP-binding cassette (ABC) transporter complex"/>
    <property type="evidence" value="ECO:0007669"/>
    <property type="project" value="InterPro"/>
</dbReference>
<keyword evidence="5" id="KW-0813">Transport</keyword>
<dbReference type="Proteomes" id="UP000464314">
    <property type="component" value="Chromosome"/>
</dbReference>
<dbReference type="InterPro" id="IPR013525">
    <property type="entry name" value="ABC2_TM"/>
</dbReference>
<dbReference type="PIRSF" id="PIRSF006648">
    <property type="entry name" value="DrrB"/>
    <property type="match status" value="1"/>
</dbReference>
<reference evidence="7 8" key="1">
    <citation type="submission" date="2020-01" db="EMBL/GenBank/DDBJ databases">
        <title>Genome analysis of Anaerocolumna sp. CBA3638.</title>
        <authorList>
            <person name="Kim J."/>
            <person name="Roh S.W."/>
        </authorList>
    </citation>
    <scope>NUCLEOTIDE SEQUENCE [LARGE SCALE GENOMIC DNA]</scope>
    <source>
        <strain evidence="7 8">CBA3638</strain>
    </source>
</reference>
<keyword evidence="8" id="KW-1185">Reference proteome</keyword>
<protein>
    <recommendedName>
        <fullName evidence="5">Transport permease protein</fullName>
    </recommendedName>
</protein>
<proteinExistence type="inferred from homology"/>
<evidence type="ECO:0000256" key="4">
    <source>
        <dbReference type="ARBA" id="ARBA00023136"/>
    </source>
</evidence>
<dbReference type="InterPro" id="IPR051784">
    <property type="entry name" value="Nod_factor_ABC_transporter"/>
</dbReference>
<evidence type="ECO:0000256" key="2">
    <source>
        <dbReference type="ARBA" id="ARBA00022692"/>
    </source>
</evidence>
<feature type="transmembrane region" description="Helical" evidence="5">
    <location>
        <begin position="223"/>
        <end position="242"/>
    </location>
</feature>
<evidence type="ECO:0000313" key="7">
    <source>
        <dbReference type="EMBL" id="QHQ63210.1"/>
    </source>
</evidence>
<feature type="transmembrane region" description="Helical" evidence="5">
    <location>
        <begin position="131"/>
        <end position="151"/>
    </location>
</feature>
<dbReference type="InterPro" id="IPR000412">
    <property type="entry name" value="ABC_2_transport"/>
</dbReference>
<gene>
    <name evidence="7" type="ORF">Ana3638_22545</name>
</gene>
<dbReference type="PANTHER" id="PTHR43229">
    <property type="entry name" value="NODULATION PROTEIN J"/>
    <property type="match status" value="1"/>
</dbReference>
<dbReference type="PRINTS" id="PR00164">
    <property type="entry name" value="ABC2TRNSPORT"/>
</dbReference>
<dbReference type="PANTHER" id="PTHR43229:SF2">
    <property type="entry name" value="NODULATION PROTEIN J"/>
    <property type="match status" value="1"/>
</dbReference>
<organism evidence="7 8">
    <name type="scientific">Anaerocolumna sedimenticola</name>
    <dbReference type="NCBI Taxonomy" id="2696063"/>
    <lineage>
        <taxon>Bacteria</taxon>
        <taxon>Bacillati</taxon>
        <taxon>Bacillota</taxon>
        <taxon>Clostridia</taxon>
        <taxon>Lachnospirales</taxon>
        <taxon>Lachnospiraceae</taxon>
        <taxon>Anaerocolumna</taxon>
    </lineage>
</organism>
<dbReference type="GO" id="GO:0140359">
    <property type="term" value="F:ABC-type transporter activity"/>
    <property type="evidence" value="ECO:0007669"/>
    <property type="project" value="InterPro"/>
</dbReference>